<evidence type="ECO:0000313" key="11">
    <source>
        <dbReference type="Proteomes" id="UP000286186"/>
    </source>
</evidence>
<feature type="active site" description="Proton donor/acceptor" evidence="6">
    <location>
        <position position="146"/>
    </location>
</feature>
<dbReference type="EMBL" id="QRHR01000010">
    <property type="protein sequence ID" value="RHF87911.1"/>
    <property type="molecule type" value="Genomic_DNA"/>
</dbReference>
<dbReference type="GO" id="GO:0008360">
    <property type="term" value="P:regulation of cell shape"/>
    <property type="evidence" value="ECO:0007669"/>
    <property type="project" value="UniProtKB-UniRule"/>
</dbReference>
<evidence type="ECO:0000256" key="5">
    <source>
        <dbReference type="ARBA" id="ARBA00023316"/>
    </source>
</evidence>
<dbReference type="AlphaFoldDB" id="A0A414R4F3"/>
<dbReference type="GO" id="GO:0005576">
    <property type="term" value="C:extracellular region"/>
    <property type="evidence" value="ECO:0007669"/>
    <property type="project" value="TreeGrafter"/>
</dbReference>
<dbReference type="GO" id="GO:0016740">
    <property type="term" value="F:transferase activity"/>
    <property type="evidence" value="ECO:0007669"/>
    <property type="project" value="UniProtKB-KW"/>
</dbReference>
<feature type="active site" description="Nucleophile" evidence="6">
    <location>
        <position position="174"/>
    </location>
</feature>
<dbReference type="InterPro" id="IPR038063">
    <property type="entry name" value="Transpep_catalytic_dom"/>
</dbReference>
<evidence type="ECO:0000256" key="4">
    <source>
        <dbReference type="ARBA" id="ARBA00022984"/>
    </source>
</evidence>
<feature type="compositionally biased region" description="Basic and acidic residues" evidence="7">
    <location>
        <begin position="355"/>
        <end position="364"/>
    </location>
</feature>
<evidence type="ECO:0000256" key="8">
    <source>
        <dbReference type="SAM" id="SignalP"/>
    </source>
</evidence>
<feature type="signal peptide" evidence="8">
    <location>
        <begin position="1"/>
        <end position="27"/>
    </location>
</feature>
<name>A0A414R4F3_9FIRM</name>
<feature type="compositionally biased region" description="Basic residues" evidence="7">
    <location>
        <begin position="296"/>
        <end position="319"/>
    </location>
</feature>
<keyword evidence="5 6" id="KW-0961">Cell wall biogenesis/degradation</keyword>
<dbReference type="PANTHER" id="PTHR30582">
    <property type="entry name" value="L,D-TRANSPEPTIDASE"/>
    <property type="match status" value="1"/>
</dbReference>
<evidence type="ECO:0000313" key="10">
    <source>
        <dbReference type="EMBL" id="RHF87911.1"/>
    </source>
</evidence>
<evidence type="ECO:0000256" key="6">
    <source>
        <dbReference type="PROSITE-ProRule" id="PRU01373"/>
    </source>
</evidence>
<dbReference type="InterPro" id="IPR005490">
    <property type="entry name" value="LD_TPept_cat_dom"/>
</dbReference>
<evidence type="ECO:0000256" key="1">
    <source>
        <dbReference type="ARBA" id="ARBA00004752"/>
    </source>
</evidence>
<dbReference type="GO" id="GO:0018104">
    <property type="term" value="P:peptidoglycan-protein cross-linking"/>
    <property type="evidence" value="ECO:0007669"/>
    <property type="project" value="TreeGrafter"/>
</dbReference>
<dbReference type="InterPro" id="IPR050979">
    <property type="entry name" value="LD-transpeptidase"/>
</dbReference>
<dbReference type="CDD" id="cd16913">
    <property type="entry name" value="YkuD_like"/>
    <property type="match status" value="1"/>
</dbReference>
<keyword evidence="8" id="KW-0732">Signal</keyword>
<dbReference type="SUPFAM" id="SSF141523">
    <property type="entry name" value="L,D-transpeptidase catalytic domain-like"/>
    <property type="match status" value="1"/>
</dbReference>
<keyword evidence="4 6" id="KW-0573">Peptidoglycan synthesis</keyword>
<gene>
    <name evidence="10" type="ORF">DW652_10045</name>
</gene>
<dbReference type="Gene3D" id="2.40.440.10">
    <property type="entry name" value="L,D-transpeptidase catalytic domain-like"/>
    <property type="match status" value="1"/>
</dbReference>
<dbReference type="Proteomes" id="UP000286186">
    <property type="component" value="Unassembled WGS sequence"/>
</dbReference>
<comment type="caution">
    <text evidence="10">The sequence shown here is derived from an EMBL/GenBank/DDBJ whole genome shotgun (WGS) entry which is preliminary data.</text>
</comment>
<dbReference type="GO" id="GO:0071972">
    <property type="term" value="F:peptidoglycan L,D-transpeptidase activity"/>
    <property type="evidence" value="ECO:0007669"/>
    <property type="project" value="TreeGrafter"/>
</dbReference>
<accession>A0A414R4F3</accession>
<keyword evidence="2" id="KW-0808">Transferase</keyword>
<keyword evidence="3 6" id="KW-0133">Cell shape</keyword>
<protein>
    <submittedName>
        <fullName evidence="10">Murein L,D-transpeptidase</fullName>
    </submittedName>
</protein>
<sequence>MIKNKIHKCWRLGAGILLLNIAIFTVGCSSKSVDSKETTTNSETTVAQTTVPETTTVNYKKLINFKAEHPFYIKVNKKENFAIVYGINKKGKYSVPYKAFVCSTGREDDFTPNGTFTVSEKYRWRLMVDNTYAQYAVRIQGQIMLHSVPYTSPESDALEYWEYNKLGNVASLGCVRFQVADIKWIYNNCPEGTKVKIYSKANEEPVLPLPEMQKLNESDPRSSWDPSDPDENNPWNTDSKTSNKKRKKKKKETETTTSYSNTDSEEETIGRETIGRETTAKSSYTNNKNTTEKATTKKKSKPKTTKKTTKKGNTTKKRNTKETTKKNTTEKKTEKQTQKKTEKITKAPTKPTAKATEKVTEAVKETNSQE</sequence>
<evidence type="ECO:0000259" key="9">
    <source>
        <dbReference type="PROSITE" id="PS52029"/>
    </source>
</evidence>
<proteinExistence type="predicted"/>
<comment type="pathway">
    <text evidence="1 6">Cell wall biogenesis; peptidoglycan biosynthesis.</text>
</comment>
<dbReference type="RefSeq" id="WP_118231943.1">
    <property type="nucleotide sequence ID" value="NZ_QRHR01000010.1"/>
</dbReference>
<dbReference type="Pfam" id="PF03734">
    <property type="entry name" value="YkuD"/>
    <property type="match status" value="1"/>
</dbReference>
<organism evidence="10 11">
    <name type="scientific">Eubacterium ventriosum</name>
    <dbReference type="NCBI Taxonomy" id="39496"/>
    <lineage>
        <taxon>Bacteria</taxon>
        <taxon>Bacillati</taxon>
        <taxon>Bacillota</taxon>
        <taxon>Clostridia</taxon>
        <taxon>Eubacteriales</taxon>
        <taxon>Eubacteriaceae</taxon>
        <taxon>Eubacterium</taxon>
    </lineage>
</organism>
<evidence type="ECO:0000256" key="3">
    <source>
        <dbReference type="ARBA" id="ARBA00022960"/>
    </source>
</evidence>
<feature type="compositionally biased region" description="Basic and acidic residues" evidence="7">
    <location>
        <begin position="320"/>
        <end position="345"/>
    </location>
</feature>
<dbReference type="GO" id="GO:0071555">
    <property type="term" value="P:cell wall organization"/>
    <property type="evidence" value="ECO:0007669"/>
    <property type="project" value="UniProtKB-UniRule"/>
</dbReference>
<evidence type="ECO:0000256" key="2">
    <source>
        <dbReference type="ARBA" id="ARBA00022679"/>
    </source>
</evidence>
<feature type="compositionally biased region" description="Basic and acidic residues" evidence="7">
    <location>
        <begin position="268"/>
        <end position="279"/>
    </location>
</feature>
<feature type="domain" description="L,D-TPase catalytic" evidence="9">
    <location>
        <begin position="71"/>
        <end position="198"/>
    </location>
</feature>
<dbReference type="PROSITE" id="PS51257">
    <property type="entry name" value="PROKAR_LIPOPROTEIN"/>
    <property type="match status" value="1"/>
</dbReference>
<dbReference type="PROSITE" id="PS52029">
    <property type="entry name" value="LD_TPASE"/>
    <property type="match status" value="1"/>
</dbReference>
<reference evidence="10 11" key="1">
    <citation type="submission" date="2018-08" db="EMBL/GenBank/DDBJ databases">
        <title>A genome reference for cultivated species of the human gut microbiota.</title>
        <authorList>
            <person name="Zou Y."/>
            <person name="Xue W."/>
            <person name="Luo G."/>
        </authorList>
    </citation>
    <scope>NUCLEOTIDE SEQUENCE [LARGE SCALE GENOMIC DNA]</scope>
    <source>
        <strain evidence="10 11">AM23-22</strain>
    </source>
</reference>
<dbReference type="PANTHER" id="PTHR30582:SF2">
    <property type="entry name" value="L,D-TRANSPEPTIDASE YCIB-RELATED"/>
    <property type="match status" value="1"/>
</dbReference>
<evidence type="ECO:0000256" key="7">
    <source>
        <dbReference type="SAM" id="MobiDB-lite"/>
    </source>
</evidence>
<feature type="chain" id="PRO_5039574388" evidence="8">
    <location>
        <begin position="28"/>
        <end position="370"/>
    </location>
</feature>
<dbReference type="UniPathway" id="UPA00219"/>
<feature type="region of interest" description="Disordered" evidence="7">
    <location>
        <begin position="211"/>
        <end position="370"/>
    </location>
</feature>